<evidence type="ECO:0000256" key="6">
    <source>
        <dbReference type="ARBA" id="ARBA00023136"/>
    </source>
</evidence>
<dbReference type="GO" id="GO:0006952">
    <property type="term" value="P:defense response"/>
    <property type="evidence" value="ECO:0007669"/>
    <property type="project" value="UniProtKB-KW"/>
</dbReference>
<keyword evidence="6" id="KW-0472">Membrane</keyword>
<keyword evidence="7" id="KW-0568">Pathogenesis-related protein</keyword>
<comment type="subcellular location">
    <subcellularLocation>
        <location evidence="1">Membrane</location>
        <topology evidence="1">Multi-pass membrane protein</topology>
    </subcellularLocation>
</comment>
<evidence type="ECO:0000256" key="5">
    <source>
        <dbReference type="ARBA" id="ARBA00022989"/>
    </source>
</evidence>
<dbReference type="Proteomes" id="UP001237642">
    <property type="component" value="Unassembled WGS sequence"/>
</dbReference>
<dbReference type="PANTHER" id="PTHR31942:SF52">
    <property type="entry name" value="MLO-LIKE PROTEIN 1"/>
    <property type="match status" value="1"/>
</dbReference>
<dbReference type="EMBL" id="JAUIZM010000011">
    <property type="protein sequence ID" value="KAK1356984.1"/>
    <property type="molecule type" value="Genomic_DNA"/>
</dbReference>
<keyword evidence="5" id="KW-1133">Transmembrane helix</keyword>
<comment type="caution">
    <text evidence="8">The sequence shown here is derived from an EMBL/GenBank/DDBJ whole genome shotgun (WGS) entry which is preliminary data.</text>
</comment>
<evidence type="ECO:0000313" key="8">
    <source>
        <dbReference type="EMBL" id="KAK1356984.1"/>
    </source>
</evidence>
<comment type="similarity">
    <text evidence="2">Belongs to the MLO family.</text>
</comment>
<dbReference type="Pfam" id="PF03094">
    <property type="entry name" value="Mlo"/>
    <property type="match status" value="1"/>
</dbReference>
<evidence type="ECO:0000256" key="4">
    <source>
        <dbReference type="ARBA" id="ARBA00022821"/>
    </source>
</evidence>
<evidence type="ECO:0000313" key="9">
    <source>
        <dbReference type="Proteomes" id="UP001237642"/>
    </source>
</evidence>
<dbReference type="InterPro" id="IPR004326">
    <property type="entry name" value="Mlo"/>
</dbReference>
<evidence type="ECO:0000256" key="2">
    <source>
        <dbReference type="ARBA" id="ARBA00006574"/>
    </source>
</evidence>
<reference evidence="8" key="2">
    <citation type="submission" date="2023-05" db="EMBL/GenBank/DDBJ databases">
        <authorList>
            <person name="Schelkunov M.I."/>
        </authorList>
    </citation>
    <scope>NUCLEOTIDE SEQUENCE</scope>
    <source>
        <strain evidence="8">Hsosn_3</strain>
        <tissue evidence="8">Leaf</tissue>
    </source>
</reference>
<reference evidence="8" key="1">
    <citation type="submission" date="2023-02" db="EMBL/GenBank/DDBJ databases">
        <title>Genome of toxic invasive species Heracleum sosnowskyi carries increased number of genes despite the absence of recent whole-genome duplications.</title>
        <authorList>
            <person name="Schelkunov M."/>
            <person name="Shtratnikova V."/>
            <person name="Makarenko M."/>
            <person name="Klepikova A."/>
            <person name="Omelchenko D."/>
            <person name="Novikova G."/>
            <person name="Obukhova E."/>
            <person name="Bogdanov V."/>
            <person name="Penin A."/>
            <person name="Logacheva M."/>
        </authorList>
    </citation>
    <scope>NUCLEOTIDE SEQUENCE</scope>
    <source>
        <strain evidence="8">Hsosn_3</strain>
        <tissue evidence="8">Leaf</tissue>
    </source>
</reference>
<keyword evidence="4" id="KW-0611">Plant defense</keyword>
<evidence type="ECO:0000256" key="3">
    <source>
        <dbReference type="ARBA" id="ARBA00022692"/>
    </source>
</evidence>
<name>A0AAD8GZD6_9APIA</name>
<sequence>MAAVCTVIVGISLVVGRLLHYTGKYLKKKNQKPLFEALQKIKEGILFTFIYHVGMGCYILNRKGGSILGAEGKFCYISGLGQHHLESMGMSACHLANGVPAPGNFHRIRMNSGNDMVLGNSAADSTPGFPPGSAMSCMSEMVVSPTLVMSGGHFPFTASEISGMGVDTSALDSAFTSDVANSASLQLGEDNGEGNSRDSLRSLAQIPWSFSLSDLTADLSNLGERMVEVDKSRVVTLSDRVGGSADSTCAQVCHSRSRARTDYWVTSGCNKEEVEHGNASVGKYLETSILKNPDHGI</sequence>
<protein>
    <submittedName>
        <fullName evidence="8">Uncharacterized protein</fullName>
    </submittedName>
</protein>
<dbReference type="AlphaFoldDB" id="A0AAD8GZD6"/>
<proteinExistence type="inferred from homology"/>
<dbReference type="PANTHER" id="PTHR31942">
    <property type="entry name" value="MLO-LIKE PROTEIN 1"/>
    <property type="match status" value="1"/>
</dbReference>
<keyword evidence="3" id="KW-0812">Transmembrane</keyword>
<organism evidence="8 9">
    <name type="scientific">Heracleum sosnowskyi</name>
    <dbReference type="NCBI Taxonomy" id="360622"/>
    <lineage>
        <taxon>Eukaryota</taxon>
        <taxon>Viridiplantae</taxon>
        <taxon>Streptophyta</taxon>
        <taxon>Embryophyta</taxon>
        <taxon>Tracheophyta</taxon>
        <taxon>Spermatophyta</taxon>
        <taxon>Magnoliopsida</taxon>
        <taxon>eudicotyledons</taxon>
        <taxon>Gunneridae</taxon>
        <taxon>Pentapetalae</taxon>
        <taxon>asterids</taxon>
        <taxon>campanulids</taxon>
        <taxon>Apiales</taxon>
        <taxon>Apiaceae</taxon>
        <taxon>Apioideae</taxon>
        <taxon>apioid superclade</taxon>
        <taxon>Tordylieae</taxon>
        <taxon>Tordyliinae</taxon>
        <taxon>Heracleum</taxon>
    </lineage>
</organism>
<gene>
    <name evidence="8" type="ORF">POM88_050240</name>
</gene>
<evidence type="ECO:0000256" key="1">
    <source>
        <dbReference type="ARBA" id="ARBA00004141"/>
    </source>
</evidence>
<accession>A0AAD8GZD6</accession>
<dbReference type="GO" id="GO:0016020">
    <property type="term" value="C:membrane"/>
    <property type="evidence" value="ECO:0007669"/>
    <property type="project" value="UniProtKB-SubCell"/>
</dbReference>
<evidence type="ECO:0000256" key="7">
    <source>
        <dbReference type="ARBA" id="ARBA00023265"/>
    </source>
</evidence>
<keyword evidence="9" id="KW-1185">Reference proteome</keyword>